<name>A0A9P0MYH8_NEZVI</name>
<evidence type="ECO:0000256" key="1">
    <source>
        <dbReference type="ARBA" id="ARBA00007347"/>
    </source>
</evidence>
<gene>
    <name evidence="5" type="ORF">NEZAVI_LOCUS14911</name>
</gene>
<dbReference type="Proteomes" id="UP001152798">
    <property type="component" value="Chromosome 7"/>
</dbReference>
<dbReference type="EMBL" id="OV725083">
    <property type="protein sequence ID" value="CAH1407112.1"/>
    <property type="molecule type" value="Genomic_DNA"/>
</dbReference>
<proteinExistence type="inferred from homology"/>
<dbReference type="PANTHER" id="PTHR22977">
    <property type="entry name" value="COX ASSEMBLY MITOCHONDRIAL PROTEIN"/>
    <property type="match status" value="1"/>
</dbReference>
<evidence type="ECO:0000256" key="3">
    <source>
        <dbReference type="RuleBase" id="RU364104"/>
    </source>
</evidence>
<evidence type="ECO:0000256" key="2">
    <source>
        <dbReference type="ARBA" id="ARBA00023157"/>
    </source>
</evidence>
<comment type="similarity">
    <text evidence="1 3">Belongs to the CMC family.</text>
</comment>
<keyword evidence="3" id="KW-0496">Mitochondrion</keyword>
<keyword evidence="6" id="KW-1185">Reference proteome</keyword>
<protein>
    <recommendedName>
        <fullName evidence="3">COX assembly mitochondrial protein</fullName>
    </recommendedName>
</protein>
<evidence type="ECO:0000256" key="4">
    <source>
        <dbReference type="SAM" id="MobiDB-lite"/>
    </source>
</evidence>
<dbReference type="OrthoDB" id="6224010at2759"/>
<evidence type="ECO:0000313" key="5">
    <source>
        <dbReference type="EMBL" id="CAH1407112.1"/>
    </source>
</evidence>
<sequence>MVGTEKTSHIQTDLGPHGLGDPDDKSLRKVETEILIPKKMRDKAKAENCFSEVQDFQKCCKESGVLLVMKCRKENNKMKECLTHWYRNPEFVNKCTEEYLEERSEYRRTGIKKRDKLMKI</sequence>
<dbReference type="GO" id="GO:0005739">
    <property type="term" value="C:mitochondrion"/>
    <property type="evidence" value="ECO:0007669"/>
    <property type="project" value="UniProtKB-SubCell"/>
</dbReference>
<dbReference type="PROSITE" id="PS51808">
    <property type="entry name" value="CHCH"/>
    <property type="match status" value="1"/>
</dbReference>
<comment type="subcellular location">
    <subcellularLocation>
        <location evidence="3">Mitochondrion</location>
    </subcellularLocation>
</comment>
<dbReference type="Pfam" id="PF08583">
    <property type="entry name" value="Cmc1"/>
    <property type="match status" value="1"/>
</dbReference>
<organism evidence="5 6">
    <name type="scientific">Nezara viridula</name>
    <name type="common">Southern green stink bug</name>
    <name type="synonym">Cimex viridulus</name>
    <dbReference type="NCBI Taxonomy" id="85310"/>
    <lineage>
        <taxon>Eukaryota</taxon>
        <taxon>Metazoa</taxon>
        <taxon>Ecdysozoa</taxon>
        <taxon>Arthropoda</taxon>
        <taxon>Hexapoda</taxon>
        <taxon>Insecta</taxon>
        <taxon>Pterygota</taxon>
        <taxon>Neoptera</taxon>
        <taxon>Paraneoptera</taxon>
        <taxon>Hemiptera</taxon>
        <taxon>Heteroptera</taxon>
        <taxon>Panheteroptera</taxon>
        <taxon>Pentatomomorpha</taxon>
        <taxon>Pentatomoidea</taxon>
        <taxon>Pentatomidae</taxon>
        <taxon>Pentatominae</taxon>
        <taxon>Nezara</taxon>
    </lineage>
</organism>
<reference evidence="5" key="1">
    <citation type="submission" date="2022-01" db="EMBL/GenBank/DDBJ databases">
        <authorList>
            <person name="King R."/>
        </authorList>
    </citation>
    <scope>NUCLEOTIDE SEQUENCE</scope>
</reference>
<keyword evidence="2" id="KW-1015">Disulfide bond</keyword>
<feature type="region of interest" description="Disordered" evidence="4">
    <location>
        <begin position="1"/>
        <end position="26"/>
    </location>
</feature>
<dbReference type="InterPro" id="IPR013892">
    <property type="entry name" value="Cyt_c_biogenesis_Cmc1-like"/>
</dbReference>
<evidence type="ECO:0000313" key="6">
    <source>
        <dbReference type="Proteomes" id="UP001152798"/>
    </source>
</evidence>
<accession>A0A9P0MYH8</accession>
<dbReference type="AlphaFoldDB" id="A0A9P0MYH8"/>
<dbReference type="PANTHER" id="PTHR22977:SF5">
    <property type="entry name" value="COX ASSEMBLY MITOCHONDRIAL PROTEIN HOMOLOG"/>
    <property type="match status" value="1"/>
</dbReference>